<comment type="caution">
    <text evidence="2">The sequence shown here is derived from an EMBL/GenBank/DDBJ whole genome shotgun (WGS) entry which is preliminary data.</text>
</comment>
<dbReference type="VEuPathDB" id="FungiDB:RhiirA1_336254"/>
<evidence type="ECO:0000313" key="4">
    <source>
        <dbReference type="Proteomes" id="UP000232722"/>
    </source>
</evidence>
<feature type="non-terminal residue" evidence="2">
    <location>
        <position position="1"/>
    </location>
</feature>
<gene>
    <name evidence="2" type="ORF">RhiirA1_336254</name>
    <name evidence="1" type="ORF">RhiirA5_283103</name>
</gene>
<organism evidence="2 3">
    <name type="scientific">Rhizophagus irregularis</name>
    <dbReference type="NCBI Taxonomy" id="588596"/>
    <lineage>
        <taxon>Eukaryota</taxon>
        <taxon>Fungi</taxon>
        <taxon>Fungi incertae sedis</taxon>
        <taxon>Mucoromycota</taxon>
        <taxon>Glomeromycotina</taxon>
        <taxon>Glomeromycetes</taxon>
        <taxon>Glomerales</taxon>
        <taxon>Glomeraceae</taxon>
        <taxon>Rhizophagus</taxon>
    </lineage>
</organism>
<dbReference type="Proteomes" id="UP000232722">
    <property type="component" value="Unassembled WGS sequence"/>
</dbReference>
<protein>
    <submittedName>
        <fullName evidence="2">Uncharacterized protein</fullName>
    </submittedName>
</protein>
<sequence length="50" mass="5957">GKKCPKKRVSILAACNAFGNKKLPLLFIYKYEIPYVLKEIEKKFLSIWYY</sequence>
<reference evidence="2 3" key="4">
    <citation type="submission" date="2017-10" db="EMBL/GenBank/DDBJ databases">
        <title>Genome analyses suggest a sexual origin of heterokaryosis in a supposedly ancient asexual fungus.</title>
        <authorList>
            <person name="Corradi N."/>
            <person name="Sedzielewska K."/>
            <person name="Noel J."/>
            <person name="Charron P."/>
            <person name="Farinelli L."/>
            <person name="Marton T."/>
            <person name="Kruger M."/>
            <person name="Pelin A."/>
            <person name="Brachmann A."/>
            <person name="Corradi N."/>
        </authorList>
    </citation>
    <scope>NUCLEOTIDE SEQUENCE [LARGE SCALE GENOMIC DNA]</scope>
    <source>
        <strain evidence="2 3">A1</strain>
    </source>
</reference>
<dbReference type="AlphaFoldDB" id="A0A2I1ED53"/>
<proteinExistence type="predicted"/>
<reference evidence="1 4" key="2">
    <citation type="submission" date="2017-09" db="EMBL/GenBank/DDBJ databases">
        <title>Extensive intraspecific genome diversity in a model arbuscular mycorrhizal fungus.</title>
        <authorList>
            <person name="Chen E.C."/>
            <person name="Morin E."/>
            <person name="Beaudet D."/>
            <person name="Noel J."/>
            <person name="Ndikumana S."/>
            <person name="Charron P."/>
            <person name="St-Onge C."/>
            <person name="Giorgi J."/>
            <person name="Grigoriev I.V."/>
            <person name="Roux C."/>
            <person name="Martin F.M."/>
            <person name="Corradi N."/>
        </authorList>
    </citation>
    <scope>NUCLEOTIDE SEQUENCE [LARGE SCALE GENOMIC DNA]</scope>
    <source>
        <strain evidence="1 4">A5</strain>
    </source>
</reference>
<evidence type="ECO:0000313" key="3">
    <source>
        <dbReference type="Proteomes" id="UP000232688"/>
    </source>
</evidence>
<evidence type="ECO:0000313" key="2">
    <source>
        <dbReference type="EMBL" id="PKC73203.1"/>
    </source>
</evidence>
<name>A0A2I1ED53_9GLOM</name>
<reference evidence="2 3" key="3">
    <citation type="submission" date="2017-10" db="EMBL/GenBank/DDBJ databases">
        <title>Extensive intraspecific genome diversity in a model arbuscular mycorrhizal fungus.</title>
        <authorList>
            <person name="Chen E.C.H."/>
            <person name="Morin E."/>
            <person name="Baudet D."/>
            <person name="Noel J."/>
            <person name="Ndikumana S."/>
            <person name="Charron P."/>
            <person name="St-Onge C."/>
            <person name="Giorgi J."/>
            <person name="Grigoriev I.V."/>
            <person name="Roux C."/>
            <person name="Martin F.M."/>
            <person name="Corradi N."/>
        </authorList>
    </citation>
    <scope>NUCLEOTIDE SEQUENCE [LARGE SCALE GENOMIC DNA]</scope>
    <source>
        <strain evidence="2 3">A1</strain>
    </source>
</reference>
<evidence type="ECO:0000313" key="1">
    <source>
        <dbReference type="EMBL" id="PKC15557.1"/>
    </source>
</evidence>
<accession>A0A2I1ED53</accession>
<dbReference type="Proteomes" id="UP000232688">
    <property type="component" value="Unassembled WGS sequence"/>
</dbReference>
<dbReference type="EMBL" id="LLXH01000094">
    <property type="protein sequence ID" value="PKC73203.1"/>
    <property type="molecule type" value="Genomic_DNA"/>
</dbReference>
<dbReference type="EMBL" id="LLXJ01000083">
    <property type="protein sequence ID" value="PKC15557.1"/>
    <property type="molecule type" value="Genomic_DNA"/>
</dbReference>
<reference evidence="1 4" key="1">
    <citation type="submission" date="2016-04" db="EMBL/GenBank/DDBJ databases">
        <title>Genome analyses suggest a sexual origin of heterokaryosis in a supposedly ancient asexual fungus.</title>
        <authorList>
            <person name="Ropars J."/>
            <person name="Sedzielewska K."/>
            <person name="Noel J."/>
            <person name="Charron P."/>
            <person name="Farinelli L."/>
            <person name="Marton T."/>
            <person name="Kruger M."/>
            <person name="Pelin A."/>
            <person name="Brachmann A."/>
            <person name="Corradi N."/>
        </authorList>
    </citation>
    <scope>NUCLEOTIDE SEQUENCE [LARGE SCALE GENOMIC DNA]</scope>
    <source>
        <strain evidence="1 4">A5</strain>
    </source>
</reference>